<dbReference type="InterPro" id="IPR001650">
    <property type="entry name" value="Helicase_C-like"/>
</dbReference>
<dbReference type="GO" id="GO:0006289">
    <property type="term" value="P:nucleotide-excision repair"/>
    <property type="evidence" value="ECO:0007669"/>
    <property type="project" value="TreeGrafter"/>
</dbReference>
<dbReference type="GO" id="GO:0043138">
    <property type="term" value="F:3'-5' DNA helicase activity"/>
    <property type="evidence" value="ECO:0007669"/>
    <property type="project" value="TreeGrafter"/>
</dbReference>
<keyword evidence="1" id="KW-0547">Nucleotide-binding</keyword>
<evidence type="ECO:0000256" key="1">
    <source>
        <dbReference type="ARBA" id="ARBA00022741"/>
    </source>
</evidence>
<evidence type="ECO:0000313" key="6">
    <source>
        <dbReference type="EMBL" id="VDG75638.1"/>
    </source>
</evidence>
<dbReference type="SUPFAM" id="SSF52540">
    <property type="entry name" value="P-loop containing nucleoside triphosphate hydrolases"/>
    <property type="match status" value="1"/>
</dbReference>
<dbReference type="Gene3D" id="3.40.50.300">
    <property type="entry name" value="P-loop containing nucleotide triphosphate hydrolases"/>
    <property type="match status" value="2"/>
</dbReference>
<dbReference type="InterPro" id="IPR027417">
    <property type="entry name" value="P-loop_NTPase"/>
</dbReference>
<dbReference type="RefSeq" id="WP_244924488.1">
    <property type="nucleotide sequence ID" value="NZ_UYIO01000001.1"/>
</dbReference>
<dbReference type="PANTHER" id="PTHR47957">
    <property type="entry name" value="ATP-DEPENDENT HELICASE HRQ1"/>
    <property type="match status" value="1"/>
</dbReference>
<dbReference type="InterPro" id="IPR022307">
    <property type="entry name" value="Helicase_put_actinobac"/>
</dbReference>
<feature type="domain" description="Helicase ATP-binding" evidence="4">
    <location>
        <begin position="61"/>
        <end position="252"/>
    </location>
</feature>
<dbReference type="InterPro" id="IPR014001">
    <property type="entry name" value="Helicase_ATP-bd"/>
</dbReference>
<dbReference type="GO" id="GO:0003676">
    <property type="term" value="F:nucleic acid binding"/>
    <property type="evidence" value="ECO:0007669"/>
    <property type="project" value="InterPro"/>
</dbReference>
<dbReference type="Pfam" id="PF00270">
    <property type="entry name" value="DEAD"/>
    <property type="match status" value="1"/>
</dbReference>
<evidence type="ECO:0000256" key="3">
    <source>
        <dbReference type="SAM" id="MobiDB-lite"/>
    </source>
</evidence>
<dbReference type="AlphaFoldDB" id="A0A7Z9C7U4"/>
<gene>
    <name evidence="6" type="ORF">NCTC10327_00328</name>
</gene>
<protein>
    <submittedName>
        <fullName evidence="6">ATP-dependent RNA helicase</fullName>
    </submittedName>
</protein>
<dbReference type="SMART" id="SM00490">
    <property type="entry name" value="HELICc"/>
    <property type="match status" value="1"/>
</dbReference>
<keyword evidence="6" id="KW-0347">Helicase</keyword>
<dbReference type="Pfam" id="PF00271">
    <property type="entry name" value="Helicase_C"/>
    <property type="match status" value="1"/>
</dbReference>
<reference evidence="6 7" key="1">
    <citation type="submission" date="2018-11" db="EMBL/GenBank/DDBJ databases">
        <authorList>
            <consortium name="Pathogen Informatics"/>
        </authorList>
    </citation>
    <scope>NUCLEOTIDE SEQUENCE [LARGE SCALE GENOMIC DNA]</scope>
    <source>
        <strain evidence="6 7">NCTC10327</strain>
    </source>
</reference>
<evidence type="ECO:0000259" key="4">
    <source>
        <dbReference type="PROSITE" id="PS51192"/>
    </source>
</evidence>
<feature type="region of interest" description="Disordered" evidence="3">
    <location>
        <begin position="278"/>
        <end position="325"/>
    </location>
</feature>
<evidence type="ECO:0000259" key="5">
    <source>
        <dbReference type="PROSITE" id="PS51194"/>
    </source>
</evidence>
<dbReference type="SMART" id="SM00487">
    <property type="entry name" value="DEXDc"/>
    <property type="match status" value="1"/>
</dbReference>
<dbReference type="InterPro" id="IPR011545">
    <property type="entry name" value="DEAD/DEAH_box_helicase_dom"/>
</dbReference>
<dbReference type="Proteomes" id="UP000269974">
    <property type="component" value="Unassembled WGS sequence"/>
</dbReference>
<name>A0A7Z9C7U4_9ACTO</name>
<keyword evidence="6" id="KW-0378">Hydrolase</keyword>
<evidence type="ECO:0000313" key="7">
    <source>
        <dbReference type="Proteomes" id="UP000269974"/>
    </source>
</evidence>
<dbReference type="PANTHER" id="PTHR47957:SF3">
    <property type="entry name" value="ATP-DEPENDENT HELICASE HRQ1"/>
    <property type="match status" value="1"/>
</dbReference>
<dbReference type="GO" id="GO:0005524">
    <property type="term" value="F:ATP binding"/>
    <property type="evidence" value="ECO:0007669"/>
    <property type="project" value="UniProtKB-KW"/>
</dbReference>
<dbReference type="PROSITE" id="PS51192">
    <property type="entry name" value="HELICASE_ATP_BIND_1"/>
    <property type="match status" value="1"/>
</dbReference>
<dbReference type="NCBIfam" id="TIGR03817">
    <property type="entry name" value="DECH_helic"/>
    <property type="match status" value="1"/>
</dbReference>
<dbReference type="CDD" id="cd18797">
    <property type="entry name" value="SF2_C_Hrq"/>
    <property type="match status" value="1"/>
</dbReference>
<proteinExistence type="predicted"/>
<dbReference type="EMBL" id="UYIO01000001">
    <property type="protein sequence ID" value="VDG75638.1"/>
    <property type="molecule type" value="Genomic_DNA"/>
</dbReference>
<dbReference type="InterPro" id="IPR018973">
    <property type="entry name" value="MZB"/>
</dbReference>
<dbReference type="PROSITE" id="PS51194">
    <property type="entry name" value="HELICASE_CTER"/>
    <property type="match status" value="1"/>
</dbReference>
<feature type="domain" description="Helicase C-terminal" evidence="5">
    <location>
        <begin position="336"/>
        <end position="491"/>
    </location>
</feature>
<accession>A0A7Z9C7U4</accession>
<sequence>MDFLLDTIRRSAQAGQIAGEVQIPARPASYGQWPSWVPPELLAALEEAGAGKPWTHQATAADLIYRGINTVVATGTGSGKSLAAWVPLLAKILPAHESPSRLSAVRHRPTGIYLAPTKALAADQYDSLHHLLLAANPQVTAAVCDGDTDRDGRRFAREYADIVLSNPDFMHRSILANHPRWTRVLRGLQVLVIDEFHYYRGVFGANIAHVVRRLLRLARHYGARPTVVALSATVGDPQGTARRFLGDAFGDVAVVTADASPSGARNIVFWRCQEVAVHPETPQTTETPAQTTETTSPTETTALTETTVPTAPTETTTSTETTTPKIRRSAYTEAGELMARLVAAGGRILTFVRSRPGTERVAQIAREYLERIAAHLRDSVAAYRGGYLPEERRLLEQELREGTLRGLSTTSALELGIDISGLDGVIVCGWPGTRASFLQQVGRAGRAGQSGVGIFIGRENPLDQYLLSHPEQITTGQAEVNVFDPANPNVLVPHVCAAAAELPLTSADANIFGVSGPEFFTRLEAEGFLKKRPTGWFWNTSLGVCAHDVVDLRGSGTTVSIIEQSTGALLGTVDSNRADTTVFPGAIYIHQGAAFHVESLTAEVAFVSRQEEADLRTFARQESRVEILDTQNSISTPTGVWARGEVLVESQVTGYDLRRARDGMYLGFVPLTMPVRQLRTQATWWTITPAALAASGILAAEVPGGLHGAEHAAIAMLPFFATCDRWDLGGLSTALHADTGCATVIVHDAIPGGSGCAERGYDAGARWIAATLDLVDSCPCDSGCPRCIQSPKCGNNNEPLHKKAAIAFLRLLLDALQEA</sequence>
<comment type="caution">
    <text evidence="6">The sequence shown here is derived from an EMBL/GenBank/DDBJ whole genome shotgun (WGS) entry which is preliminary data.</text>
</comment>
<dbReference type="GO" id="GO:0036297">
    <property type="term" value="P:interstrand cross-link repair"/>
    <property type="evidence" value="ECO:0007669"/>
    <property type="project" value="TreeGrafter"/>
</dbReference>
<evidence type="ECO:0000256" key="2">
    <source>
        <dbReference type="ARBA" id="ARBA00022840"/>
    </source>
</evidence>
<keyword evidence="2" id="KW-0067">ATP-binding</keyword>
<feature type="compositionally biased region" description="Low complexity" evidence="3">
    <location>
        <begin position="279"/>
        <end position="324"/>
    </location>
</feature>
<dbReference type="Pfam" id="PF09369">
    <property type="entry name" value="MZB"/>
    <property type="match status" value="1"/>
</dbReference>
<organism evidence="6 7">
    <name type="scientific">Actinobaculum suis</name>
    <dbReference type="NCBI Taxonomy" id="1657"/>
    <lineage>
        <taxon>Bacteria</taxon>
        <taxon>Bacillati</taxon>
        <taxon>Actinomycetota</taxon>
        <taxon>Actinomycetes</taxon>
        <taxon>Actinomycetales</taxon>
        <taxon>Actinomycetaceae</taxon>
        <taxon>Actinobaculum</taxon>
    </lineage>
</organism>